<evidence type="ECO:0000256" key="1">
    <source>
        <dbReference type="ARBA" id="ARBA00004651"/>
    </source>
</evidence>
<protein>
    <submittedName>
        <fullName evidence="7">Hydrogenase-4 component E</fullName>
    </submittedName>
</protein>
<feature type="transmembrane region" description="Helical" evidence="6">
    <location>
        <begin position="64"/>
        <end position="87"/>
    </location>
</feature>
<feature type="transmembrane region" description="Helical" evidence="6">
    <location>
        <begin position="99"/>
        <end position="120"/>
    </location>
</feature>
<accession>A0A059ZRJ8</accession>
<dbReference type="PANTHER" id="PTHR38601:SF1">
    <property type="entry name" value="HYDROGENASE-4 COMPONENT E"/>
    <property type="match status" value="1"/>
</dbReference>
<name>A0A059ZRJ8_ACICK</name>
<dbReference type="AlphaFoldDB" id="A0A059ZRJ8"/>
<evidence type="ECO:0000313" key="7">
    <source>
        <dbReference type="EMBL" id="AIA55504.1"/>
    </source>
</evidence>
<feature type="transmembrane region" description="Helical" evidence="6">
    <location>
        <begin position="132"/>
        <end position="154"/>
    </location>
</feature>
<evidence type="ECO:0000256" key="5">
    <source>
        <dbReference type="ARBA" id="ARBA00023136"/>
    </source>
</evidence>
<dbReference type="PANTHER" id="PTHR38601">
    <property type="entry name" value="HYDROGENASE-4 COMPONENT E"/>
    <property type="match status" value="1"/>
</dbReference>
<organism evidence="7 8">
    <name type="scientific">Acidithiobacillus caldus (strain ATCC 51756 / DSM 8584 / KU)</name>
    <dbReference type="NCBI Taxonomy" id="637389"/>
    <lineage>
        <taxon>Bacteria</taxon>
        <taxon>Pseudomonadati</taxon>
        <taxon>Pseudomonadota</taxon>
        <taxon>Acidithiobacillia</taxon>
        <taxon>Acidithiobacillales</taxon>
        <taxon>Acidithiobacillaceae</taxon>
        <taxon>Acidithiobacillus</taxon>
    </lineage>
</organism>
<evidence type="ECO:0000256" key="6">
    <source>
        <dbReference type="SAM" id="Phobius"/>
    </source>
</evidence>
<keyword evidence="3 6" id="KW-0812">Transmembrane</keyword>
<evidence type="ECO:0000256" key="3">
    <source>
        <dbReference type="ARBA" id="ARBA00022692"/>
    </source>
</evidence>
<dbReference type="eggNOG" id="COG4237">
    <property type="taxonomic scope" value="Bacteria"/>
</dbReference>
<dbReference type="RefSeq" id="WP_004872487.1">
    <property type="nucleotide sequence ID" value="NZ_CP005986.1"/>
</dbReference>
<feature type="transmembrane region" description="Helical" evidence="6">
    <location>
        <begin position="186"/>
        <end position="209"/>
    </location>
</feature>
<keyword evidence="2" id="KW-1003">Cell membrane</keyword>
<dbReference type="GO" id="GO:0005886">
    <property type="term" value="C:plasma membrane"/>
    <property type="evidence" value="ECO:0007669"/>
    <property type="project" value="UniProtKB-SubCell"/>
</dbReference>
<comment type="subcellular location">
    <subcellularLocation>
        <location evidence="1">Cell membrane</location>
        <topology evidence="1">Multi-pass membrane protein</topology>
    </subcellularLocation>
</comment>
<dbReference type="KEGG" id="acz:Acaty_c1640"/>
<feature type="transmembrane region" description="Helical" evidence="6">
    <location>
        <begin position="12"/>
        <end position="31"/>
    </location>
</feature>
<feature type="transmembrane region" description="Helical" evidence="6">
    <location>
        <begin position="38"/>
        <end position="58"/>
    </location>
</feature>
<dbReference type="HOGENOM" id="CLU_088957_0_0_6"/>
<evidence type="ECO:0000256" key="2">
    <source>
        <dbReference type="ARBA" id="ARBA00022475"/>
    </source>
</evidence>
<sequence length="226" mass="24794">MLIFHLSPLATSLFSLLAIIALVLSFVMLASYWLKNHVYAFAAESWTIAAISASIGYYGHYPELYVIAILTALFRGSLLPYLVLRLVDRLGVQREFTPLLKPSSSMILGAVLVIFSYEVARQLGVALHLTDNIAVLALTCMFSLKLIGFLMMILRSEAISHILGLLVIENGIFLGSQILVPGMPVLMELVIIFDLLIIVMTFGMLVRLLQAHAGTTSSRGLQKLVG</sequence>
<proteinExistence type="predicted"/>
<evidence type="ECO:0000256" key="4">
    <source>
        <dbReference type="ARBA" id="ARBA00022989"/>
    </source>
</evidence>
<feature type="transmembrane region" description="Helical" evidence="6">
    <location>
        <begin position="161"/>
        <end position="180"/>
    </location>
</feature>
<gene>
    <name evidence="7" type="ORF">Acaty_c1640</name>
</gene>
<keyword evidence="5 6" id="KW-0472">Membrane</keyword>
<evidence type="ECO:0000313" key="8">
    <source>
        <dbReference type="Proteomes" id="UP000005522"/>
    </source>
</evidence>
<reference evidence="7 8" key="1">
    <citation type="journal article" date="2009" name="J. Bacteriol.">
        <title>Draft genome sequence of the extremely acidophilic bacterium Acidithiobacillus caldus ATCC 51756 reveals metabolic versatility in the genus Acidithiobacillus.</title>
        <authorList>
            <person name="Valdes J."/>
            <person name="Quatrini R."/>
            <person name="Hallberg K."/>
            <person name="Dopson M."/>
            <person name="Valenzuela P.D."/>
            <person name="Holmes D.S."/>
        </authorList>
    </citation>
    <scope>NUCLEOTIDE SEQUENCE [LARGE SCALE GENOMIC DNA]</scope>
    <source>
        <strain evidence="8">ATCC 51756 / DSM 8584 / KU</strain>
    </source>
</reference>
<keyword evidence="4 6" id="KW-1133">Transmembrane helix</keyword>
<dbReference type="EMBL" id="CP005986">
    <property type="protein sequence ID" value="AIA55504.1"/>
    <property type="molecule type" value="Genomic_DNA"/>
</dbReference>
<dbReference type="InterPro" id="IPR038730">
    <property type="entry name" value="HyfE-like"/>
</dbReference>
<dbReference type="Proteomes" id="UP000005522">
    <property type="component" value="Chromosome"/>
</dbReference>